<dbReference type="PANTHER" id="PTHR13947:SF37">
    <property type="entry name" value="LD18367P"/>
    <property type="match status" value="1"/>
</dbReference>
<evidence type="ECO:0000313" key="4">
    <source>
        <dbReference type="Proteomes" id="UP000728647"/>
    </source>
</evidence>
<accession>A0A8J8KFW9</accession>
<dbReference type="AlphaFoldDB" id="A0A8J8KFW9"/>
<dbReference type="Proteomes" id="UP000728647">
    <property type="component" value="Unassembled WGS sequence"/>
</dbReference>
<comment type="caution">
    <text evidence="3">The sequence shown here is derived from an EMBL/GenBank/DDBJ whole genome shotgun (WGS) entry which is preliminary data.</text>
</comment>
<gene>
    <name evidence="3" type="ORF">HT576_13375</name>
</gene>
<dbReference type="RefSeq" id="WP_174702296.1">
    <property type="nucleotide sequence ID" value="NZ_JABURA010000001.1"/>
</dbReference>
<dbReference type="InterPro" id="IPR000182">
    <property type="entry name" value="GNAT_dom"/>
</dbReference>
<dbReference type="Gene3D" id="3.40.630.30">
    <property type="match status" value="1"/>
</dbReference>
<dbReference type="GO" id="GO:0008080">
    <property type="term" value="F:N-acetyltransferase activity"/>
    <property type="evidence" value="ECO:0007669"/>
    <property type="project" value="InterPro"/>
</dbReference>
<dbReference type="Pfam" id="PF00583">
    <property type="entry name" value="Acetyltransf_1"/>
    <property type="match status" value="1"/>
</dbReference>
<dbReference type="EMBL" id="JABURA010000001">
    <property type="protein sequence ID" value="NUB92006.1"/>
    <property type="molecule type" value="Genomic_DNA"/>
</dbReference>
<dbReference type="PROSITE" id="PS51186">
    <property type="entry name" value="GNAT"/>
    <property type="match status" value="1"/>
</dbReference>
<evidence type="ECO:0000259" key="2">
    <source>
        <dbReference type="PROSITE" id="PS51186"/>
    </source>
</evidence>
<dbReference type="SUPFAM" id="SSF55729">
    <property type="entry name" value="Acyl-CoA N-acyltransferases (Nat)"/>
    <property type="match status" value="1"/>
</dbReference>
<keyword evidence="1" id="KW-0808">Transferase</keyword>
<dbReference type="InterPro" id="IPR050769">
    <property type="entry name" value="NAT_camello-type"/>
</dbReference>
<name>A0A8J8KFW9_9EURY</name>
<evidence type="ECO:0000313" key="3">
    <source>
        <dbReference type="EMBL" id="NUB92006.1"/>
    </source>
</evidence>
<dbReference type="CDD" id="cd04301">
    <property type="entry name" value="NAT_SF"/>
    <property type="match status" value="1"/>
</dbReference>
<protein>
    <submittedName>
        <fullName evidence="3">GNAT family N-acetyltransferase</fullName>
    </submittedName>
</protein>
<dbReference type="PANTHER" id="PTHR13947">
    <property type="entry name" value="GNAT FAMILY N-ACETYLTRANSFERASE"/>
    <property type="match status" value="1"/>
</dbReference>
<reference evidence="3" key="1">
    <citation type="submission" date="2020-06" db="EMBL/GenBank/DDBJ databases">
        <title>Haloterrigena sp. nov., an extremely halophilic archaeon isolated from a saline sediment.</title>
        <authorList>
            <person name="Liu B.-B."/>
        </authorList>
    </citation>
    <scope>NUCLEOTIDE SEQUENCE</scope>
    <source>
        <strain evidence="3">SYSU A121-1</strain>
    </source>
</reference>
<evidence type="ECO:0000256" key="1">
    <source>
        <dbReference type="ARBA" id="ARBA00022679"/>
    </source>
</evidence>
<feature type="domain" description="N-acetyltransferase" evidence="2">
    <location>
        <begin position="5"/>
        <end position="159"/>
    </location>
</feature>
<proteinExistence type="predicted"/>
<organism evidence="3 4">
    <name type="scientific">Haloterrigena gelatinilytica</name>
    <dbReference type="NCBI Taxonomy" id="2741724"/>
    <lineage>
        <taxon>Archaea</taxon>
        <taxon>Methanobacteriati</taxon>
        <taxon>Methanobacteriota</taxon>
        <taxon>Stenosarchaea group</taxon>
        <taxon>Halobacteria</taxon>
        <taxon>Halobacteriales</taxon>
        <taxon>Natrialbaceae</taxon>
        <taxon>Haloterrigena</taxon>
    </lineage>
</organism>
<sequence length="163" mass="18648">MSAQLTLRRYDPDDADRVWTVHERAMRAAPIEFVDDAPNDRPLRHVRDHYLEAGGEFLVGLVDDTVVAIGGFQRDDASTCQLRHVRVDPAHQRRGYGTRLLSELEARARADGFREAMLWTNERLSAARRLYEGNGYEETARETHAESGHVVVQYRKSLESDQL</sequence>
<dbReference type="OrthoDB" id="125295at2157"/>
<dbReference type="InterPro" id="IPR016181">
    <property type="entry name" value="Acyl_CoA_acyltransferase"/>
</dbReference>